<proteinExistence type="predicted"/>
<organism evidence="1 2">
    <name type="scientific">Enterobacter phage vB_EhoM-IME523</name>
    <dbReference type="NCBI Taxonomy" id="2596709"/>
    <lineage>
        <taxon>Viruses</taxon>
        <taxon>Duplodnaviria</taxon>
        <taxon>Heunggongvirae</taxon>
        <taxon>Uroviricota</taxon>
        <taxon>Caudoviricetes</taxon>
        <taxon>Pantevenvirales</taxon>
        <taxon>Straboviridae</taxon>
        <taxon>Tevenvirinae</taxon>
        <taxon>Kanagawavirus</taxon>
        <taxon>Kanagawavirus eclm</taxon>
    </lineage>
</organism>
<protein>
    <submittedName>
        <fullName evidence="1">Uncharacterized protein</fullName>
    </submittedName>
</protein>
<reference evidence="1 2" key="1">
    <citation type="submission" date="2019-06" db="EMBL/GenBank/DDBJ databases">
        <authorList>
            <person name="Lin W."/>
            <person name="Gao M."/>
            <person name="Li D."/>
        </authorList>
    </citation>
    <scope>NUCLEOTIDE SEQUENCE [LARGE SCALE GENOMIC DNA]</scope>
</reference>
<evidence type="ECO:0000313" key="1">
    <source>
        <dbReference type="EMBL" id="QEA10667.1"/>
    </source>
</evidence>
<evidence type="ECO:0000313" key="2">
    <source>
        <dbReference type="Proteomes" id="UP000516307"/>
    </source>
</evidence>
<keyword evidence="2" id="KW-1185">Reference proteome</keyword>
<sequence length="169" mass="19402">MKATLPFDSEFKLKSYMEKVIEYMSQPVTVEEQFEAQYNEIFARNIGTFIDELPPNASYSNSGISAVLIEISKTLNSINELSGKILYCELDRYGHCSETWPLYDSSSPGQLEPYKNLPNRNLTSNEADIFVEDLQEWFINSGFPNTVVEKVEYFENPGVFTKYIAKLTF</sequence>
<dbReference type="EMBL" id="MN087708">
    <property type="protein sequence ID" value="QEA10667.1"/>
    <property type="molecule type" value="Genomic_DNA"/>
</dbReference>
<dbReference type="Proteomes" id="UP000516307">
    <property type="component" value="Segment"/>
</dbReference>
<dbReference type="GeneID" id="77926021"/>
<dbReference type="KEGG" id="vg:77926021"/>
<name>A0A7G3KB68_9CAUD</name>
<dbReference type="RefSeq" id="YP_010650439.1">
    <property type="nucleotide sequence ID" value="NC_070777.1"/>
</dbReference>
<accession>A0A7G3KB68</accession>